<dbReference type="Gene3D" id="2.60.40.780">
    <property type="entry name" value="von Hippel-Lindau disease tumour suppressor, beta domain"/>
    <property type="match status" value="1"/>
</dbReference>
<evidence type="ECO:0000313" key="4">
    <source>
        <dbReference type="Proteomes" id="UP000747399"/>
    </source>
</evidence>
<name>A0A8J4F225_9CHLO</name>
<reference evidence="3" key="1">
    <citation type="journal article" date="2021" name="Proc. Natl. Acad. Sci. U.S.A.">
        <title>Three genomes in the algal genus Volvox reveal the fate of a haploid sex-determining region after a transition to homothallism.</title>
        <authorList>
            <person name="Yamamoto K."/>
            <person name="Hamaji T."/>
            <person name="Kawai-Toyooka H."/>
            <person name="Matsuzaki R."/>
            <person name="Takahashi F."/>
            <person name="Nishimura Y."/>
            <person name="Kawachi M."/>
            <person name="Noguchi H."/>
            <person name="Minakuchi Y."/>
            <person name="Umen J.G."/>
            <person name="Toyoda A."/>
            <person name="Nozaki H."/>
        </authorList>
    </citation>
    <scope>NUCLEOTIDE SEQUENCE</scope>
    <source>
        <strain evidence="3">NIES-3780</strain>
    </source>
</reference>
<sequence>METAPEVDSPPSRSWTDHTTGATKLTIKNCSGKRVQLVWLSYDGTEQVYNVLDNGQEAQQDTYSTHVWELRDEDGVCIIQYAGPSARMHLMQTGVNIVGKPAEAPAAVDAAAAEPSNYQD</sequence>
<organism evidence="3 4">
    <name type="scientific">Volvox africanus</name>
    <dbReference type="NCBI Taxonomy" id="51714"/>
    <lineage>
        <taxon>Eukaryota</taxon>
        <taxon>Viridiplantae</taxon>
        <taxon>Chlorophyta</taxon>
        <taxon>core chlorophytes</taxon>
        <taxon>Chlorophyceae</taxon>
        <taxon>CS clade</taxon>
        <taxon>Chlamydomonadales</taxon>
        <taxon>Volvocaceae</taxon>
        <taxon>Volvox</taxon>
    </lineage>
</organism>
<feature type="region of interest" description="Disordered" evidence="1">
    <location>
        <begin position="1"/>
        <end position="20"/>
    </location>
</feature>
<dbReference type="Pfam" id="PF01847">
    <property type="entry name" value="VHL"/>
    <property type="match status" value="1"/>
</dbReference>
<accession>A0A8J4F225</accession>
<dbReference type="InterPro" id="IPR036208">
    <property type="entry name" value="VHL_sf"/>
</dbReference>
<dbReference type="Proteomes" id="UP000747399">
    <property type="component" value="Unassembled WGS sequence"/>
</dbReference>
<feature type="compositionally biased region" description="Polar residues" evidence="1">
    <location>
        <begin position="11"/>
        <end position="20"/>
    </location>
</feature>
<dbReference type="EMBL" id="BNCO01000028">
    <property type="protein sequence ID" value="GIL57751.1"/>
    <property type="molecule type" value="Genomic_DNA"/>
</dbReference>
<proteinExistence type="predicted"/>
<evidence type="ECO:0000256" key="1">
    <source>
        <dbReference type="SAM" id="MobiDB-lite"/>
    </source>
</evidence>
<dbReference type="InterPro" id="IPR037140">
    <property type="entry name" value="VHL_beta_dom_sf"/>
</dbReference>
<feature type="domain" description="von Hippel-Lindau disease tumour suppressor beta" evidence="2">
    <location>
        <begin position="23"/>
        <end position="74"/>
    </location>
</feature>
<keyword evidence="4" id="KW-1185">Reference proteome</keyword>
<dbReference type="InterPro" id="IPR024053">
    <property type="entry name" value="VHL_beta_dom"/>
</dbReference>
<comment type="caution">
    <text evidence="3">The sequence shown here is derived from an EMBL/GenBank/DDBJ whole genome shotgun (WGS) entry which is preliminary data.</text>
</comment>
<dbReference type="SUPFAM" id="SSF49468">
    <property type="entry name" value="VHL"/>
    <property type="match status" value="1"/>
</dbReference>
<gene>
    <name evidence="3" type="ORF">Vafri_12896</name>
</gene>
<dbReference type="AlphaFoldDB" id="A0A8J4F225"/>
<evidence type="ECO:0000313" key="3">
    <source>
        <dbReference type="EMBL" id="GIL57751.1"/>
    </source>
</evidence>
<protein>
    <recommendedName>
        <fullName evidence="2">von Hippel-Lindau disease tumour suppressor beta domain-containing protein</fullName>
    </recommendedName>
</protein>
<evidence type="ECO:0000259" key="2">
    <source>
        <dbReference type="Pfam" id="PF01847"/>
    </source>
</evidence>